<dbReference type="Pfam" id="PF01695">
    <property type="entry name" value="IstB_IS21"/>
    <property type="match status" value="1"/>
</dbReference>
<dbReference type="PIRSF" id="PIRSF003073">
    <property type="entry name" value="DNAC_TnpB_IstB"/>
    <property type="match status" value="1"/>
</dbReference>
<dbReference type="SUPFAM" id="SSF52540">
    <property type="entry name" value="P-loop containing nucleoside triphosphate hydrolases"/>
    <property type="match status" value="1"/>
</dbReference>
<dbReference type="CDD" id="cd00009">
    <property type="entry name" value="AAA"/>
    <property type="match status" value="1"/>
</dbReference>
<sequence length="262" mass="29669">MELNNNKTAPIVQEMDKNQLSLDLMHRMRLTGMATAFEESLTTTIADTMTPDAFLSWLLSREWGYRSAAAIERLIKSAGFRYKAYPEQIDYNINRNLSQNKMERILSLDFIKQGRNIFITGSSGTGKSFIATAIGYHACKNGIRTMYANMSKLLGILKVAKNKGTLETELKKIERCRLLILDDAFLVPVDAKERPILLDIIEDRHERKSIIISSQLPVDNWYDAIGDPTVADAVLDRIVHSSYQIELTGESLRKIKAKNIGR</sequence>
<protein>
    <submittedName>
        <fullName evidence="5">ATP-binding protein</fullName>
    </submittedName>
</protein>
<feature type="domain" description="AAA+ ATPase" evidence="4">
    <location>
        <begin position="113"/>
        <end position="246"/>
    </location>
</feature>
<organism evidence="5 6">
    <name type="scientific">Prevotella bivia DNF00320</name>
    <dbReference type="NCBI Taxonomy" id="1401068"/>
    <lineage>
        <taxon>Bacteria</taxon>
        <taxon>Pseudomonadati</taxon>
        <taxon>Bacteroidota</taxon>
        <taxon>Bacteroidia</taxon>
        <taxon>Bacteroidales</taxon>
        <taxon>Prevotellaceae</taxon>
        <taxon>Prevotella</taxon>
    </lineage>
</organism>
<evidence type="ECO:0000256" key="2">
    <source>
        <dbReference type="ARBA" id="ARBA00022741"/>
    </source>
</evidence>
<dbReference type="PANTHER" id="PTHR30050">
    <property type="entry name" value="CHROMOSOMAL REPLICATION INITIATOR PROTEIN DNAA"/>
    <property type="match status" value="1"/>
</dbReference>
<evidence type="ECO:0000313" key="5">
    <source>
        <dbReference type="EMBL" id="KGF43761.1"/>
    </source>
</evidence>
<dbReference type="EMBL" id="JRNQ01000067">
    <property type="protein sequence ID" value="KGF43761.1"/>
    <property type="molecule type" value="Genomic_DNA"/>
</dbReference>
<keyword evidence="3 5" id="KW-0067">ATP-binding</keyword>
<dbReference type="InterPro" id="IPR027417">
    <property type="entry name" value="P-loop_NTPase"/>
</dbReference>
<evidence type="ECO:0000259" key="4">
    <source>
        <dbReference type="SMART" id="SM00382"/>
    </source>
</evidence>
<dbReference type="InterPro" id="IPR003593">
    <property type="entry name" value="AAA+_ATPase"/>
</dbReference>
<dbReference type="GO" id="GO:0005524">
    <property type="term" value="F:ATP binding"/>
    <property type="evidence" value="ECO:0007669"/>
    <property type="project" value="UniProtKB-KW"/>
</dbReference>
<dbReference type="OrthoDB" id="8064373at2"/>
<dbReference type="NCBIfam" id="NF038214">
    <property type="entry name" value="IS21_help_AAA"/>
    <property type="match status" value="1"/>
</dbReference>
<dbReference type="SMART" id="SM00382">
    <property type="entry name" value="AAA"/>
    <property type="match status" value="1"/>
</dbReference>
<evidence type="ECO:0000256" key="1">
    <source>
        <dbReference type="ARBA" id="ARBA00008059"/>
    </source>
</evidence>
<evidence type="ECO:0000313" key="6">
    <source>
        <dbReference type="Proteomes" id="UP000029525"/>
    </source>
</evidence>
<dbReference type="Gene3D" id="3.40.50.300">
    <property type="entry name" value="P-loop containing nucleotide triphosphate hydrolases"/>
    <property type="match status" value="1"/>
</dbReference>
<gene>
    <name evidence="5" type="ORF">HMPREF0647_09050</name>
</gene>
<dbReference type="InterPro" id="IPR002611">
    <property type="entry name" value="IstB_ATP-bd"/>
</dbReference>
<comment type="caution">
    <text evidence="5">The sequence shown here is derived from an EMBL/GenBank/DDBJ whole genome shotgun (WGS) entry which is preliminary data.</text>
</comment>
<name>A0A096AB41_9BACT</name>
<dbReference type="InterPro" id="IPR028350">
    <property type="entry name" value="DNAC/IstB-like"/>
</dbReference>
<comment type="similarity">
    <text evidence="1">Belongs to the IS21/IS1162 putative ATP-binding protein family.</text>
</comment>
<dbReference type="Proteomes" id="UP000029525">
    <property type="component" value="Unassembled WGS sequence"/>
</dbReference>
<dbReference type="RefSeq" id="WP_036868040.1">
    <property type="nucleotide sequence ID" value="NZ_JRNQ01000067.1"/>
</dbReference>
<keyword evidence="2" id="KW-0547">Nucleotide-binding</keyword>
<dbReference type="PANTHER" id="PTHR30050:SF4">
    <property type="entry name" value="ATP-BINDING PROTEIN RV3427C IN INSERTION SEQUENCE-RELATED"/>
    <property type="match status" value="1"/>
</dbReference>
<dbReference type="GO" id="GO:0006260">
    <property type="term" value="P:DNA replication"/>
    <property type="evidence" value="ECO:0007669"/>
    <property type="project" value="TreeGrafter"/>
</dbReference>
<evidence type="ECO:0000256" key="3">
    <source>
        <dbReference type="ARBA" id="ARBA00022840"/>
    </source>
</evidence>
<proteinExistence type="inferred from homology"/>
<dbReference type="AlphaFoldDB" id="A0A096AB41"/>
<dbReference type="InterPro" id="IPR047661">
    <property type="entry name" value="IstB"/>
</dbReference>
<reference evidence="5 6" key="1">
    <citation type="submission" date="2014-07" db="EMBL/GenBank/DDBJ databases">
        <authorList>
            <person name="McCorrison J."/>
            <person name="Sanka R."/>
            <person name="Torralba M."/>
            <person name="Gillis M."/>
            <person name="Haft D.H."/>
            <person name="Methe B."/>
            <person name="Sutton G."/>
            <person name="Nelson K.E."/>
        </authorList>
    </citation>
    <scope>NUCLEOTIDE SEQUENCE [LARGE SCALE GENOMIC DNA]</scope>
    <source>
        <strain evidence="5 6">DNF00320</strain>
    </source>
</reference>
<accession>A0A096AB41</accession>